<sequence length="522" mass="56773">MSAAAAAAAAAPDGHGFKVLAPWYACERGHFDRFDPSAHPPALQKYASAEFVRALVADPRDSLQFDPEEDVWSYPVPVALADRGPGRARFATHQLVRTRLRKLYQPSHERFYAVVVELFCDRPGLPRPQSAQGLEVGFVMRRRHVEMSAPPKVLRTLSRRLTSELLAAGGQAGSDTGPYLSQAQDVLWADLAHRTAFEEENRELLARVDLEKETQAWMAGAAGGQWRRLGEPPPSGRPDDREQELPMWRLPARSGDCRHGAPPPERSLWFGVVPTASADHDDRGAPKLDDRSVYELHCFVRRTPRPGHEHCPPQISWSKPTEPFRLASFFDPEGTKNRKISITMPDLRAVAARAAAPPGAGGVAITSPPGSQLSFDPGGGTPSGGSVAGTVPRTCTFALEIFMIVAFFVFSMFLPIVVFLFQLWWLLALRFCLPPSLEAAAALKAFFDGTRTLADMGRAETDAFDELLGAKGAGARLKDASDAFAQDDLDDLVDLVTPPATAPVPAAPRPLPPVDDPLCEGG</sequence>
<proteinExistence type="predicted"/>
<evidence type="ECO:0000256" key="1">
    <source>
        <dbReference type="SAM" id="MobiDB-lite"/>
    </source>
</evidence>
<keyword evidence="2" id="KW-0812">Transmembrane</keyword>
<dbReference type="EMBL" id="CP165727">
    <property type="protein sequence ID" value="XDV63238.1"/>
    <property type="molecule type" value="Genomic_DNA"/>
</dbReference>
<dbReference type="AlphaFoldDB" id="A0AB39XZG0"/>
<keyword evidence="2" id="KW-0472">Membrane</keyword>
<feature type="compositionally biased region" description="Pro residues" evidence="1">
    <location>
        <begin position="500"/>
        <end position="515"/>
    </location>
</feature>
<evidence type="ECO:0000256" key="2">
    <source>
        <dbReference type="SAM" id="Phobius"/>
    </source>
</evidence>
<protein>
    <submittedName>
        <fullName evidence="3">Uncharacterized protein</fullName>
    </submittedName>
</protein>
<name>A0AB39XZG0_9ACTN</name>
<keyword evidence="2" id="KW-1133">Transmembrane helix</keyword>
<reference evidence="3" key="1">
    <citation type="submission" date="2024-08" db="EMBL/GenBank/DDBJ databases">
        <authorList>
            <person name="Yu S.T."/>
        </authorList>
    </citation>
    <scope>NUCLEOTIDE SEQUENCE</scope>
    <source>
        <strain evidence="3">R33</strain>
    </source>
</reference>
<feature type="transmembrane region" description="Helical" evidence="2">
    <location>
        <begin position="401"/>
        <end position="427"/>
    </location>
</feature>
<dbReference type="RefSeq" id="WP_369777467.1">
    <property type="nucleotide sequence ID" value="NZ_CP165727.1"/>
</dbReference>
<evidence type="ECO:0000313" key="3">
    <source>
        <dbReference type="EMBL" id="XDV63238.1"/>
    </source>
</evidence>
<gene>
    <name evidence="3" type="ORF">AB5J51_09985</name>
</gene>
<organism evidence="3">
    <name type="scientific">Streptomyces sp. R33</name>
    <dbReference type="NCBI Taxonomy" id="3238629"/>
    <lineage>
        <taxon>Bacteria</taxon>
        <taxon>Bacillati</taxon>
        <taxon>Actinomycetota</taxon>
        <taxon>Actinomycetes</taxon>
        <taxon>Kitasatosporales</taxon>
        <taxon>Streptomycetaceae</taxon>
        <taxon>Streptomyces</taxon>
    </lineage>
</organism>
<feature type="region of interest" description="Disordered" evidence="1">
    <location>
        <begin position="500"/>
        <end position="522"/>
    </location>
</feature>
<accession>A0AB39XZG0</accession>